<dbReference type="SUPFAM" id="SSF56672">
    <property type="entry name" value="DNA/RNA polymerases"/>
    <property type="match status" value="1"/>
</dbReference>
<reference evidence="2" key="2">
    <citation type="submission" date="2020-03" db="EMBL/GenBank/DDBJ databases">
        <title>Walnut 2.0.</title>
        <authorList>
            <person name="Marrano A."/>
            <person name="Britton M."/>
            <person name="Zimin A.V."/>
            <person name="Zaini P.A."/>
            <person name="Workman R."/>
            <person name="Puiu D."/>
            <person name="Bianco L."/>
            <person name="Allen B.J."/>
            <person name="Troggio M."/>
            <person name="Leslie C.A."/>
            <person name="Timp W."/>
            <person name="Dendekar A."/>
            <person name="Salzberg S.L."/>
            <person name="Neale D.B."/>
        </authorList>
    </citation>
    <scope>NUCLEOTIDE SEQUENCE</scope>
    <source>
        <tissue evidence="2">Leaves</tissue>
    </source>
</reference>
<gene>
    <name evidence="2" type="ORF">F2P56_012378</name>
</gene>
<dbReference type="AlphaFoldDB" id="A0A834CUB5"/>
<dbReference type="EMBL" id="LIHL02000006">
    <property type="protein sequence ID" value="KAF5468205.1"/>
    <property type="molecule type" value="Genomic_DNA"/>
</dbReference>
<evidence type="ECO:0000313" key="2">
    <source>
        <dbReference type="EMBL" id="KAF5468205.1"/>
    </source>
</evidence>
<accession>A0A834CUB5</accession>
<dbReference type="PANTHER" id="PTHR24559:SF444">
    <property type="entry name" value="REVERSE TRANSCRIPTASE DOMAIN-CONTAINING PROTEIN"/>
    <property type="match status" value="1"/>
</dbReference>
<feature type="domain" description="Reverse transcriptase" evidence="1">
    <location>
        <begin position="1"/>
        <end position="104"/>
    </location>
</feature>
<dbReference type="InterPro" id="IPR043502">
    <property type="entry name" value="DNA/RNA_pol_sf"/>
</dbReference>
<organism evidence="2 3">
    <name type="scientific">Juglans regia</name>
    <name type="common">English walnut</name>
    <dbReference type="NCBI Taxonomy" id="51240"/>
    <lineage>
        <taxon>Eukaryota</taxon>
        <taxon>Viridiplantae</taxon>
        <taxon>Streptophyta</taxon>
        <taxon>Embryophyta</taxon>
        <taxon>Tracheophyta</taxon>
        <taxon>Spermatophyta</taxon>
        <taxon>Magnoliopsida</taxon>
        <taxon>eudicotyledons</taxon>
        <taxon>Gunneridae</taxon>
        <taxon>Pentapetalae</taxon>
        <taxon>rosids</taxon>
        <taxon>fabids</taxon>
        <taxon>Fagales</taxon>
        <taxon>Juglandaceae</taxon>
        <taxon>Juglans</taxon>
    </lineage>
</organism>
<dbReference type="Proteomes" id="UP000619265">
    <property type="component" value="Unassembled WGS sequence"/>
</dbReference>
<proteinExistence type="predicted"/>
<evidence type="ECO:0000313" key="3">
    <source>
        <dbReference type="Proteomes" id="UP000619265"/>
    </source>
</evidence>
<comment type="caution">
    <text evidence="2">The sequence shown here is derived from an EMBL/GenBank/DDBJ whole genome shotgun (WGS) entry which is preliminary data.</text>
</comment>
<dbReference type="InterPro" id="IPR000477">
    <property type="entry name" value="RT_dom"/>
</dbReference>
<dbReference type="Gene3D" id="3.10.10.10">
    <property type="entry name" value="HIV Type 1 Reverse Transcriptase, subunit A, domain 1"/>
    <property type="match status" value="1"/>
</dbReference>
<dbReference type="InterPro" id="IPR053134">
    <property type="entry name" value="RNA-dir_DNA_polymerase"/>
</dbReference>
<dbReference type="Gramene" id="Jr06_06270_p1">
    <property type="protein sequence ID" value="cds.Jr06_06270_p1"/>
    <property type="gene ID" value="Jr06_06270"/>
</dbReference>
<evidence type="ECO:0000259" key="1">
    <source>
        <dbReference type="Pfam" id="PF00078"/>
    </source>
</evidence>
<dbReference type="Pfam" id="PF00078">
    <property type="entry name" value="RVT_1"/>
    <property type="match status" value="1"/>
</dbReference>
<dbReference type="Gene3D" id="3.30.70.270">
    <property type="match status" value="1"/>
</dbReference>
<dbReference type="PANTHER" id="PTHR24559">
    <property type="entry name" value="TRANSPOSON TY3-I GAG-POL POLYPROTEIN"/>
    <property type="match status" value="1"/>
</dbReference>
<protein>
    <recommendedName>
        <fullName evidence="1">Reverse transcriptase domain-containing protein</fullName>
    </recommendedName>
</protein>
<name>A0A834CUB5_JUGRE</name>
<reference evidence="2" key="1">
    <citation type="submission" date="2015-10" db="EMBL/GenBank/DDBJ databases">
        <authorList>
            <person name="Martinez-Garcia P.J."/>
            <person name="Crepeau M.W."/>
            <person name="Puiu D."/>
            <person name="Gonzalez-Ibeas D."/>
            <person name="Whalen J."/>
            <person name="Stevens K."/>
            <person name="Paul R."/>
            <person name="Butterfield T."/>
            <person name="Britton M."/>
            <person name="Reagan R."/>
            <person name="Chakraborty S."/>
            <person name="Walawage S.L."/>
            <person name="Vasquez-Gross H.A."/>
            <person name="Cardeno C."/>
            <person name="Famula R."/>
            <person name="Pratt K."/>
            <person name="Kuruganti S."/>
            <person name="Aradhya M.K."/>
            <person name="Leslie C.A."/>
            <person name="Dandekar A.M."/>
            <person name="Salzberg S.L."/>
            <person name="Wegrzyn J.L."/>
            <person name="Langley C.H."/>
            <person name="Neale D.B."/>
        </authorList>
    </citation>
    <scope>NUCLEOTIDE SEQUENCE</scope>
    <source>
        <tissue evidence="2">Leaves</tissue>
    </source>
</reference>
<sequence>MDAYTRYNQIRMRQADQEMTTFITDQGLYCYKVMHFGLKNAGFTYQKLVNRMCKHQIGRNMEVYVEDLLAQSMGFEKHMEDLREAFGVLYQYGDETQPNKVHIQSAIGQVFRIHGVKKRHRGQSQEVVGDH</sequence>
<dbReference type="CDD" id="cd01647">
    <property type="entry name" value="RT_LTR"/>
    <property type="match status" value="1"/>
</dbReference>
<dbReference type="InterPro" id="IPR043128">
    <property type="entry name" value="Rev_trsase/Diguanyl_cyclase"/>
</dbReference>